<proteinExistence type="predicted"/>
<feature type="transmembrane region" description="Helical" evidence="1">
    <location>
        <begin position="6"/>
        <end position="21"/>
    </location>
</feature>
<organism evidence="2">
    <name type="scientific">Terrestrivirus sp</name>
    <dbReference type="NCBI Taxonomy" id="2487775"/>
    <lineage>
        <taxon>Viruses</taxon>
        <taxon>Varidnaviria</taxon>
        <taxon>Bamfordvirae</taxon>
        <taxon>Nucleocytoviricota</taxon>
        <taxon>Megaviricetes</taxon>
        <taxon>Imitervirales</taxon>
        <taxon>Mimiviridae</taxon>
        <taxon>Klosneuvirinae</taxon>
    </lineage>
</organism>
<keyword evidence="1" id="KW-1133">Transmembrane helix</keyword>
<accession>A0A3G4ZN22</accession>
<name>A0A3G4ZN22_9VIRU</name>
<keyword evidence="1" id="KW-0812">Transmembrane</keyword>
<sequence>MNGIALIIVIIILLICVYFLFEAEKEHYETIPAPVKNGLVLTIHKSGGPIGMEKTVQVFDNTSYKMSDHGFLIRGGSINEQVMLAAIEVRNNFNKYYYEINDQFRYGYDGQQITVSDGSDDNVSSNGYMYDNDFIVYDIVVDNSKIDLGNLDNIPNDLLNQLGILEILFH</sequence>
<dbReference type="EMBL" id="MK071983">
    <property type="protein sequence ID" value="AYV76248.1"/>
    <property type="molecule type" value="Genomic_DNA"/>
</dbReference>
<protein>
    <submittedName>
        <fullName evidence="2">Uncharacterized protein</fullName>
    </submittedName>
</protein>
<gene>
    <name evidence="2" type="ORF">Terrestrivirus5_70</name>
</gene>
<evidence type="ECO:0000313" key="2">
    <source>
        <dbReference type="EMBL" id="AYV76248.1"/>
    </source>
</evidence>
<keyword evidence="1" id="KW-0472">Membrane</keyword>
<evidence type="ECO:0000256" key="1">
    <source>
        <dbReference type="SAM" id="Phobius"/>
    </source>
</evidence>
<reference evidence="2" key="1">
    <citation type="submission" date="2018-10" db="EMBL/GenBank/DDBJ databases">
        <title>Hidden diversity of soil giant viruses.</title>
        <authorList>
            <person name="Schulz F."/>
            <person name="Alteio L."/>
            <person name="Goudeau D."/>
            <person name="Ryan E.M."/>
            <person name="Malmstrom R.R."/>
            <person name="Blanchard J."/>
            <person name="Woyke T."/>
        </authorList>
    </citation>
    <scope>NUCLEOTIDE SEQUENCE</scope>
    <source>
        <strain evidence="2">TEV1</strain>
    </source>
</reference>